<dbReference type="InterPro" id="IPR051801">
    <property type="entry name" value="GH28_Enzymes"/>
</dbReference>
<evidence type="ECO:0000259" key="5">
    <source>
        <dbReference type="Pfam" id="PF22585"/>
    </source>
</evidence>
<evidence type="ECO:0000256" key="4">
    <source>
        <dbReference type="RuleBase" id="RU361169"/>
    </source>
</evidence>
<dbReference type="Pfam" id="PF22585">
    <property type="entry name" value="Sialidase-like_CBM"/>
    <property type="match status" value="1"/>
</dbReference>
<dbReference type="AlphaFoldDB" id="A0A1V4IG92"/>
<dbReference type="InterPro" id="IPR012334">
    <property type="entry name" value="Pectin_lyas_fold"/>
</dbReference>
<dbReference type="EC" id="3.2.1.82" evidence="6"/>
<proteinExistence type="inferred from homology"/>
<accession>A0A1V4IG92</accession>
<dbReference type="GO" id="GO:0033917">
    <property type="term" value="F:exo-poly-alpha-galacturonosidase activity"/>
    <property type="evidence" value="ECO:0007669"/>
    <property type="project" value="UniProtKB-EC"/>
</dbReference>
<name>A0A1V4IG92_9CLOT</name>
<dbReference type="OrthoDB" id="9795222at2"/>
<dbReference type="EMBL" id="MZGT01000060">
    <property type="protein sequence ID" value="OPJ59018.1"/>
    <property type="molecule type" value="Genomic_DNA"/>
</dbReference>
<dbReference type="InterPro" id="IPR054490">
    <property type="entry name" value="BT_1020-like_b-sandwich_1"/>
</dbReference>
<dbReference type="Proteomes" id="UP000191056">
    <property type="component" value="Unassembled WGS sequence"/>
</dbReference>
<dbReference type="Gene3D" id="2.160.20.10">
    <property type="entry name" value="Single-stranded right-handed beta-helix, Pectin lyase-like"/>
    <property type="match status" value="1"/>
</dbReference>
<organism evidence="6 7">
    <name type="scientific">Clostridium chromiireducens</name>
    <dbReference type="NCBI Taxonomy" id="225345"/>
    <lineage>
        <taxon>Bacteria</taxon>
        <taxon>Bacillati</taxon>
        <taxon>Bacillota</taxon>
        <taxon>Clostridia</taxon>
        <taxon>Eubacteriales</taxon>
        <taxon>Clostridiaceae</taxon>
        <taxon>Clostridium</taxon>
    </lineage>
</organism>
<dbReference type="InterPro" id="IPR011050">
    <property type="entry name" value="Pectin_lyase_fold/virulence"/>
</dbReference>
<comment type="caution">
    <text evidence="6">The sequence shown here is derived from an EMBL/GenBank/DDBJ whole genome shotgun (WGS) entry which is preliminary data.</text>
</comment>
<evidence type="ECO:0000256" key="3">
    <source>
        <dbReference type="ARBA" id="ARBA00023295"/>
    </source>
</evidence>
<evidence type="ECO:0000313" key="7">
    <source>
        <dbReference type="Proteomes" id="UP000191056"/>
    </source>
</evidence>
<feature type="domain" description="BT-1020-like structural beta-sandwich" evidence="5">
    <location>
        <begin position="57"/>
        <end position="141"/>
    </location>
</feature>
<dbReference type="InterPro" id="IPR000743">
    <property type="entry name" value="Glyco_hydro_28"/>
</dbReference>
<dbReference type="PANTHER" id="PTHR31339">
    <property type="entry name" value="PECTIN LYASE-RELATED"/>
    <property type="match status" value="1"/>
</dbReference>
<dbReference type="GO" id="GO:0005975">
    <property type="term" value="P:carbohydrate metabolic process"/>
    <property type="evidence" value="ECO:0007669"/>
    <property type="project" value="InterPro"/>
</dbReference>
<keyword evidence="7" id="KW-1185">Reference proteome</keyword>
<comment type="similarity">
    <text evidence="1 4">Belongs to the glycosyl hydrolase 28 family.</text>
</comment>
<reference evidence="6 7" key="1">
    <citation type="submission" date="2017-03" db="EMBL/GenBank/DDBJ databases">
        <title>Genome sequence of Clostridium chromiireducens DSM 23318.</title>
        <authorList>
            <person name="Poehlein A."/>
            <person name="Daniel R."/>
        </authorList>
    </citation>
    <scope>NUCLEOTIDE SEQUENCE [LARGE SCALE GENOMIC DNA]</scope>
    <source>
        <strain evidence="6 7">DSM 23318</strain>
    </source>
</reference>
<keyword evidence="2 4" id="KW-0378">Hydrolase</keyword>
<evidence type="ECO:0000256" key="2">
    <source>
        <dbReference type="ARBA" id="ARBA00022801"/>
    </source>
</evidence>
<gene>
    <name evidence="6" type="primary">pehX</name>
    <name evidence="6" type="ORF">CLCHR_37010</name>
</gene>
<evidence type="ECO:0000256" key="1">
    <source>
        <dbReference type="ARBA" id="ARBA00008834"/>
    </source>
</evidence>
<keyword evidence="3 4" id="KW-0326">Glycosidase</keyword>
<protein>
    <submittedName>
        <fullName evidence="6">Exo-poly-alpha-D-galacturonosidase</fullName>
        <ecNumber evidence="6">3.2.1.82</ecNumber>
    </submittedName>
</protein>
<dbReference type="SUPFAM" id="SSF51126">
    <property type="entry name" value="Pectin lyase-like"/>
    <property type="match status" value="1"/>
</dbReference>
<dbReference type="GO" id="GO:0004650">
    <property type="term" value="F:polygalacturonase activity"/>
    <property type="evidence" value="ECO:0007669"/>
    <property type="project" value="InterPro"/>
</dbReference>
<dbReference type="PANTHER" id="PTHR31339:SF9">
    <property type="entry name" value="PLASMIN AND FIBRONECTIN-BINDING PROTEIN A"/>
    <property type="match status" value="1"/>
</dbReference>
<dbReference type="STRING" id="225345.CLCHR_37010"/>
<evidence type="ECO:0000313" key="6">
    <source>
        <dbReference type="EMBL" id="OPJ59018.1"/>
    </source>
</evidence>
<dbReference type="Pfam" id="PF00295">
    <property type="entry name" value="Glyco_hydro_28"/>
    <property type="match status" value="1"/>
</dbReference>
<sequence>MKKDKIDVQKFSDIKYSLSVMDTVILESGENKKYTFESVSGKVIASTMFRFCATGRGKNVMTLYDENGKPAISIWCDGMCILAYDGNVRKKIYRYKDGFWFSVWVSLDTNSKTYDVCVDGEKCLSGALFMNPVSEIASYETGSRMGSFMEKQIFVYKNPVQSIEEAAGKRKIYDVTHFGAIADGVTVVTDKIQKAIDECSKNGGGVVYLQGGTYLSGMIELKSGVELYLETDATLKGVTDTEAYPTMTSKNNPNWNMIKSGPQKALIYADGVNGVIIQGGGTIDGSGNFPGDYGSESSRPSAILLVGCNNSKIQNIAVNNAGMWTIPLVECDSFYMRDVNISSYWFPNRDGIDICDCHDVLVENSYFTADDDTVCFKSGHERCCDNILIRQMMIVSTMANAIKFGTFSYGGFTNCTICDCVVKDTRFCAMCVEVVDGGIAENIHFERIEVKDAGSAFFIVLGDRANIPPDGIHRMGSIKDIYFEDIYVENQLKNYGSYISGVKEDGKIHNVKNIFFKNVKAEFRGGLTEQPNDPPEYSGKIYPESDMYKQLPASAYYLRHTENVVFDSCETIVTEEDVRKKIVEV</sequence>
<dbReference type="RefSeq" id="WP_079441366.1">
    <property type="nucleotide sequence ID" value="NZ_MZGT01000060.1"/>
</dbReference>